<dbReference type="CDD" id="cd06581">
    <property type="entry name" value="TM_PBP1_LivM_like"/>
    <property type="match status" value="1"/>
</dbReference>
<keyword evidence="5 6" id="KW-0472">Membrane</keyword>
<feature type="transmembrane region" description="Helical" evidence="6">
    <location>
        <begin position="110"/>
        <end position="131"/>
    </location>
</feature>
<keyword evidence="2" id="KW-1003">Cell membrane</keyword>
<dbReference type="Proteomes" id="UP000000450">
    <property type="component" value="Chromosome"/>
</dbReference>
<evidence type="ECO:0000256" key="6">
    <source>
        <dbReference type="SAM" id="Phobius"/>
    </source>
</evidence>
<keyword evidence="3 6" id="KW-0812">Transmembrane</keyword>
<feature type="transmembrane region" description="Helical" evidence="6">
    <location>
        <begin position="189"/>
        <end position="207"/>
    </location>
</feature>
<evidence type="ECO:0000313" key="7">
    <source>
        <dbReference type="EMBL" id="ACM33479.1"/>
    </source>
</evidence>
<feature type="transmembrane region" description="Helical" evidence="6">
    <location>
        <begin position="51"/>
        <end position="72"/>
    </location>
</feature>
<evidence type="ECO:0000256" key="3">
    <source>
        <dbReference type="ARBA" id="ARBA00022692"/>
    </source>
</evidence>
<feature type="transmembrane region" description="Helical" evidence="6">
    <location>
        <begin position="238"/>
        <end position="264"/>
    </location>
</feature>
<evidence type="ECO:0000256" key="2">
    <source>
        <dbReference type="ARBA" id="ARBA00022475"/>
    </source>
</evidence>
<dbReference type="GO" id="GO:0015658">
    <property type="term" value="F:branched-chain amino acid transmembrane transporter activity"/>
    <property type="evidence" value="ECO:0007669"/>
    <property type="project" value="InterPro"/>
</dbReference>
<dbReference type="RefSeq" id="WP_015913515.1">
    <property type="nucleotide sequence ID" value="NC_011992.1"/>
</dbReference>
<evidence type="ECO:0000313" key="8">
    <source>
        <dbReference type="Proteomes" id="UP000000450"/>
    </source>
</evidence>
<feature type="transmembrane region" description="Helical" evidence="6">
    <location>
        <begin position="312"/>
        <end position="339"/>
    </location>
</feature>
<keyword evidence="4 6" id="KW-1133">Transmembrane helix</keyword>
<evidence type="ECO:0000256" key="5">
    <source>
        <dbReference type="ARBA" id="ARBA00023136"/>
    </source>
</evidence>
<reference evidence="7 8" key="1">
    <citation type="journal article" date="2010" name="J. Bacteriol.">
        <title>Completed genome sequence of the anaerobic iron-oxidizing bacterium Acidovorax ebreus strain TPSY.</title>
        <authorList>
            <person name="Byrne-Bailey K.G."/>
            <person name="Weber K.A."/>
            <person name="Chair A.H."/>
            <person name="Bose S."/>
            <person name="Knox T."/>
            <person name="Spanbauer T.L."/>
            <person name="Chertkov O."/>
            <person name="Coates J.D."/>
        </authorList>
    </citation>
    <scope>NUCLEOTIDE SEQUENCE [LARGE SCALE GENOMIC DNA]</scope>
    <source>
        <strain evidence="7 8">TPSY</strain>
    </source>
</reference>
<dbReference type="PANTHER" id="PTHR30482">
    <property type="entry name" value="HIGH-AFFINITY BRANCHED-CHAIN AMINO ACID TRANSPORT SYSTEM PERMEASE"/>
    <property type="match status" value="1"/>
</dbReference>
<dbReference type="GO" id="GO:0005886">
    <property type="term" value="C:plasma membrane"/>
    <property type="evidence" value="ECO:0007669"/>
    <property type="project" value="UniProtKB-SubCell"/>
</dbReference>
<feature type="transmembrane region" description="Helical" evidence="6">
    <location>
        <begin position="78"/>
        <end position="98"/>
    </location>
</feature>
<dbReference type="PANTHER" id="PTHR30482:SF17">
    <property type="entry name" value="ABC TRANSPORTER ATP-BINDING PROTEIN"/>
    <property type="match status" value="1"/>
</dbReference>
<dbReference type="InterPro" id="IPR001851">
    <property type="entry name" value="ABC_transp_permease"/>
</dbReference>
<dbReference type="EMBL" id="CP001392">
    <property type="protein sequence ID" value="ACM33479.1"/>
    <property type="molecule type" value="Genomic_DNA"/>
</dbReference>
<accession>A0A9J9Q9Q6</accession>
<dbReference type="KEGG" id="dia:Dtpsy_2023"/>
<feature type="transmembrane region" description="Helical" evidence="6">
    <location>
        <begin position="276"/>
        <end position="300"/>
    </location>
</feature>
<gene>
    <name evidence="7" type="ordered locus">Dtpsy_2023</name>
</gene>
<evidence type="ECO:0000256" key="1">
    <source>
        <dbReference type="ARBA" id="ARBA00004651"/>
    </source>
</evidence>
<proteinExistence type="predicted"/>
<name>A0A9J9Q9Q6_ACIET</name>
<organism evidence="7 8">
    <name type="scientific">Acidovorax ebreus (strain TPSY)</name>
    <name type="common">Diaphorobacter sp. (strain TPSY)</name>
    <dbReference type="NCBI Taxonomy" id="535289"/>
    <lineage>
        <taxon>Bacteria</taxon>
        <taxon>Pseudomonadati</taxon>
        <taxon>Pseudomonadota</taxon>
        <taxon>Betaproteobacteria</taxon>
        <taxon>Burkholderiales</taxon>
        <taxon>Comamonadaceae</taxon>
        <taxon>Diaphorobacter</taxon>
    </lineage>
</organism>
<dbReference type="InterPro" id="IPR043428">
    <property type="entry name" value="LivM-like"/>
</dbReference>
<sequence length="445" mass="47421">MHTTSSAPSTAAAGGAVRYYRFKPLNVGRIVIWSLFALALVVAPQLFTSSLALTMLSQIGYAIIICLSYNILLGQGGMLSFGHAVYTGLGSFLAVHAINMASEGRLPIPLVLMPLVGGLAGMFFAVLLGYVTTKKSGTTFAMITLGIGELVASMALMFPEFFGGEGGITTDRVYGQPVLGITFGPAIQVYYLISAYCFVCTAAMFAFTGTPLGRILNAVRDNPERVEFIGYNTQRVRYFAFIIAGFFAGIGGALAAINFEIVTAADSVSVVRSGSYLLFTFLGGATFFFGPIIGAVLLVLASVLLSELSKAWLLYLGLVFLFMVMYAPGGIASLIMMNLRLAKYGKLRGIISAYLALGGTALVAVLGAAAMIEMTYHLQLNEALGPQLEFLGATLNAKSVASWFGAGFVLVTGVGLFELCRRQFMRQWGAIQEEIEHEIKRGEAG</sequence>
<feature type="transmembrane region" description="Helical" evidence="6">
    <location>
        <begin position="400"/>
        <end position="420"/>
    </location>
</feature>
<feature type="transmembrane region" description="Helical" evidence="6">
    <location>
        <begin position="351"/>
        <end position="372"/>
    </location>
</feature>
<keyword evidence="8" id="KW-1185">Reference proteome</keyword>
<feature type="transmembrane region" description="Helical" evidence="6">
    <location>
        <begin position="137"/>
        <end position="158"/>
    </location>
</feature>
<dbReference type="AlphaFoldDB" id="A0A9J9Q9Q6"/>
<comment type="subcellular location">
    <subcellularLocation>
        <location evidence="1">Cell membrane</location>
        <topology evidence="1">Multi-pass membrane protein</topology>
    </subcellularLocation>
</comment>
<protein>
    <submittedName>
        <fullName evidence="7">Inner-membrane translocator</fullName>
    </submittedName>
</protein>
<evidence type="ECO:0000256" key="4">
    <source>
        <dbReference type="ARBA" id="ARBA00022989"/>
    </source>
</evidence>
<feature type="transmembrane region" description="Helical" evidence="6">
    <location>
        <begin position="27"/>
        <end position="44"/>
    </location>
</feature>
<dbReference type="Pfam" id="PF02653">
    <property type="entry name" value="BPD_transp_2"/>
    <property type="match status" value="1"/>
</dbReference>